<dbReference type="EMBL" id="MT141385">
    <property type="protein sequence ID" value="QJA59792.1"/>
    <property type="molecule type" value="Genomic_DNA"/>
</dbReference>
<dbReference type="EMBL" id="MT142440">
    <property type="protein sequence ID" value="QJA80912.1"/>
    <property type="molecule type" value="Genomic_DNA"/>
</dbReference>
<evidence type="ECO:0000313" key="1">
    <source>
        <dbReference type="EMBL" id="QJA59792.1"/>
    </source>
</evidence>
<evidence type="ECO:0000313" key="2">
    <source>
        <dbReference type="EMBL" id="QJA80912.1"/>
    </source>
</evidence>
<reference evidence="1" key="1">
    <citation type="submission" date="2020-03" db="EMBL/GenBank/DDBJ databases">
        <title>The deep terrestrial virosphere.</title>
        <authorList>
            <person name="Holmfeldt K."/>
            <person name="Nilsson E."/>
            <person name="Simone D."/>
            <person name="Lopez-Fernandez M."/>
            <person name="Wu X."/>
            <person name="de Brujin I."/>
            <person name="Lundin D."/>
            <person name="Andersson A."/>
            <person name="Bertilsson S."/>
            <person name="Dopson M."/>
        </authorList>
    </citation>
    <scope>NUCLEOTIDE SEQUENCE</scope>
    <source>
        <strain evidence="2">MM415A00623</strain>
        <strain evidence="1">MM415B01227</strain>
    </source>
</reference>
<name>A0A6M3ITF6_9ZZZZ</name>
<organism evidence="1">
    <name type="scientific">viral metagenome</name>
    <dbReference type="NCBI Taxonomy" id="1070528"/>
    <lineage>
        <taxon>unclassified sequences</taxon>
        <taxon>metagenomes</taxon>
        <taxon>organismal metagenomes</taxon>
    </lineage>
</organism>
<proteinExistence type="predicted"/>
<sequence length="61" mass="6978">MNDSQFVTIRIKRETRDKLIIQGTKGQTYDDIITEIISRFDGPDSDRCGIADCQFRIAPKS</sequence>
<accession>A0A6M3ITF6</accession>
<dbReference type="AlphaFoldDB" id="A0A6M3ITF6"/>
<protein>
    <submittedName>
        <fullName evidence="1">Uncharacterized protein</fullName>
    </submittedName>
</protein>
<gene>
    <name evidence="2" type="ORF">MM415A00623_0032</name>
    <name evidence="1" type="ORF">MM415B01227_0009</name>
</gene>